<dbReference type="AlphaFoldDB" id="E3LZU0"/>
<sequence length="23" mass="2643">MDMKEKILQEAEAEEDPLMPPVV</sequence>
<evidence type="ECO:0000256" key="1">
    <source>
        <dbReference type="SAM" id="MobiDB-lite"/>
    </source>
</evidence>
<accession>E3LZU0</accession>
<organism evidence="3">
    <name type="scientific">Caenorhabditis remanei</name>
    <name type="common">Caenorhabditis vulgaris</name>
    <dbReference type="NCBI Taxonomy" id="31234"/>
    <lineage>
        <taxon>Eukaryota</taxon>
        <taxon>Metazoa</taxon>
        <taxon>Ecdysozoa</taxon>
        <taxon>Nematoda</taxon>
        <taxon>Chromadorea</taxon>
        <taxon>Rhabditida</taxon>
        <taxon>Rhabditina</taxon>
        <taxon>Rhabditomorpha</taxon>
        <taxon>Rhabditoidea</taxon>
        <taxon>Rhabditidae</taxon>
        <taxon>Peloderinae</taxon>
        <taxon>Caenorhabditis</taxon>
    </lineage>
</organism>
<dbReference type="EMBL" id="DS268420">
    <property type="protein sequence ID" value="EFO87567.1"/>
    <property type="molecule type" value="Genomic_DNA"/>
</dbReference>
<name>E3LZU0_CAERE</name>
<gene>
    <name evidence="2" type="ORF">CRE_05536</name>
</gene>
<dbReference type="InParanoid" id="E3LZU0"/>
<evidence type="ECO:0000313" key="3">
    <source>
        <dbReference type="Proteomes" id="UP000008281"/>
    </source>
</evidence>
<dbReference type="HOGENOM" id="CLU_3423399_0_0_1"/>
<keyword evidence="3" id="KW-1185">Reference proteome</keyword>
<proteinExistence type="predicted"/>
<feature type="region of interest" description="Disordered" evidence="1">
    <location>
        <begin position="1"/>
        <end position="23"/>
    </location>
</feature>
<dbReference type="Proteomes" id="UP000008281">
    <property type="component" value="Unassembled WGS sequence"/>
</dbReference>
<evidence type="ECO:0000313" key="2">
    <source>
        <dbReference type="EMBL" id="EFO87567.1"/>
    </source>
</evidence>
<reference evidence="2" key="1">
    <citation type="submission" date="2007-07" db="EMBL/GenBank/DDBJ databases">
        <title>PCAP assembly of the Caenorhabditis remanei genome.</title>
        <authorList>
            <consortium name="The Caenorhabditis remanei Sequencing Consortium"/>
            <person name="Wilson R.K."/>
        </authorList>
    </citation>
    <scope>NUCLEOTIDE SEQUENCE [LARGE SCALE GENOMIC DNA]</scope>
    <source>
        <strain evidence="2">PB4641</strain>
    </source>
</reference>
<protein>
    <submittedName>
        <fullName evidence="2">Uncharacterized protein</fullName>
    </submittedName>
</protein>